<gene>
    <name evidence="1" type="ORF">MOHU_00640</name>
</gene>
<sequence>METTDKIAIGTCGYSYRDWLGNFYPPGLAAKDMLSYYAREFNFTEINSTYYVLPRPENLEQMARKVPEGFIFTVKAYRTLTHERGDSAASDGRLLRQALKPLIDRGQLGAVLLQFPFSFRNNQANREYLVRVKELLADVPLAVEFRHDSWIKDAVWDFLKRHELAFTCVDEPELPGLIGPVVRCTARIAYVRFHGRNAGKWWRHEEAYERYDYLYSEAELKEWLPGIAYLAGQAEQVFVAFNNHYHSQAVTNARMLKELLDNIKKVPAGTSH</sequence>
<keyword evidence="2" id="KW-1185">Reference proteome</keyword>
<protein>
    <recommendedName>
        <fullName evidence="3">DUF72 domain-containing protein</fullName>
    </recommendedName>
</protein>
<reference evidence="1 2" key="1">
    <citation type="submission" date="2018-03" db="EMBL/GenBank/DDBJ databases">
        <title>Genome sequence of Moorella humiferrea DSM 23265.</title>
        <authorList>
            <person name="Poehlein A."/>
            <person name="Daniel R."/>
        </authorList>
    </citation>
    <scope>NUCLEOTIDE SEQUENCE [LARGE SCALE GENOMIC DNA]</scope>
    <source>
        <strain evidence="1 2">DSM 23265</strain>
    </source>
</reference>
<dbReference type="Proteomes" id="UP000238415">
    <property type="component" value="Unassembled WGS sequence"/>
</dbReference>
<dbReference type="InterPro" id="IPR036520">
    <property type="entry name" value="UPF0759_sf"/>
</dbReference>
<dbReference type="PANTHER" id="PTHR30348:SF13">
    <property type="entry name" value="UPF0759 PROTEIN YUNF"/>
    <property type="match status" value="1"/>
</dbReference>
<dbReference type="Gene3D" id="3.20.20.410">
    <property type="entry name" value="Protein of unknown function UPF0759"/>
    <property type="match status" value="1"/>
</dbReference>
<dbReference type="InterPro" id="IPR002763">
    <property type="entry name" value="DUF72"/>
</dbReference>
<dbReference type="AlphaFoldDB" id="A0A2T0AYY0"/>
<name>A0A2T0AYY0_9FIRM</name>
<evidence type="ECO:0000313" key="2">
    <source>
        <dbReference type="Proteomes" id="UP000238415"/>
    </source>
</evidence>
<dbReference type="EMBL" id="PVXM01000001">
    <property type="protein sequence ID" value="PRR76219.1"/>
    <property type="molecule type" value="Genomic_DNA"/>
</dbReference>
<dbReference type="OrthoDB" id="9780310at2"/>
<dbReference type="RefSeq" id="WP_106004114.1">
    <property type="nucleotide sequence ID" value="NZ_CP136419.1"/>
</dbReference>
<dbReference type="Pfam" id="PF01904">
    <property type="entry name" value="DUF72"/>
    <property type="match status" value="1"/>
</dbReference>
<evidence type="ECO:0000313" key="1">
    <source>
        <dbReference type="EMBL" id="PRR76219.1"/>
    </source>
</evidence>
<comment type="caution">
    <text evidence="1">The sequence shown here is derived from an EMBL/GenBank/DDBJ whole genome shotgun (WGS) entry which is preliminary data.</text>
</comment>
<accession>A0A2T0AYY0</accession>
<dbReference type="SUPFAM" id="SSF117396">
    <property type="entry name" value="TM1631-like"/>
    <property type="match status" value="1"/>
</dbReference>
<dbReference type="PANTHER" id="PTHR30348">
    <property type="entry name" value="UNCHARACTERIZED PROTEIN YECE"/>
    <property type="match status" value="1"/>
</dbReference>
<organism evidence="1 2">
    <name type="scientific">Neomoorella humiferrea</name>
    <dbReference type="NCBI Taxonomy" id="676965"/>
    <lineage>
        <taxon>Bacteria</taxon>
        <taxon>Bacillati</taxon>
        <taxon>Bacillota</taxon>
        <taxon>Clostridia</taxon>
        <taxon>Neomoorellales</taxon>
        <taxon>Neomoorellaceae</taxon>
        <taxon>Neomoorella</taxon>
    </lineage>
</organism>
<proteinExistence type="predicted"/>
<evidence type="ECO:0008006" key="3">
    <source>
        <dbReference type="Google" id="ProtNLM"/>
    </source>
</evidence>